<dbReference type="InterPro" id="IPR005532">
    <property type="entry name" value="SUMF_dom"/>
</dbReference>
<comment type="caution">
    <text evidence="2">The sequence shown here is derived from an EMBL/GenBank/DDBJ whole genome shotgun (WGS) entry which is preliminary data.</text>
</comment>
<dbReference type="SUPFAM" id="SSF56436">
    <property type="entry name" value="C-type lectin-like"/>
    <property type="match status" value="1"/>
</dbReference>
<evidence type="ECO:0000313" key="3">
    <source>
        <dbReference type="Proteomes" id="UP000605733"/>
    </source>
</evidence>
<dbReference type="Proteomes" id="UP000605733">
    <property type="component" value="Unassembled WGS sequence"/>
</dbReference>
<reference evidence="3" key="1">
    <citation type="journal article" date="2019" name="Int. J. Syst. Evol. Microbiol.">
        <title>The Global Catalogue of Microorganisms (GCM) 10K type strain sequencing project: providing services to taxonomists for standard genome sequencing and annotation.</title>
        <authorList>
            <consortium name="The Broad Institute Genomics Platform"/>
            <consortium name="The Broad Institute Genome Sequencing Center for Infectious Disease"/>
            <person name="Wu L."/>
            <person name="Ma J."/>
        </authorList>
    </citation>
    <scope>NUCLEOTIDE SEQUENCE [LARGE SCALE GENOMIC DNA]</scope>
    <source>
        <strain evidence="3">CGMCC 1.15422</strain>
    </source>
</reference>
<dbReference type="RefSeq" id="WP_011709024.1">
    <property type="nucleotide sequence ID" value="NZ_BMIX01000006.1"/>
</dbReference>
<protein>
    <recommendedName>
        <fullName evidence="1">Sulfatase-modifying factor enzyme-like domain-containing protein</fullName>
    </recommendedName>
</protein>
<evidence type="ECO:0000313" key="2">
    <source>
        <dbReference type="EMBL" id="GGG40973.1"/>
    </source>
</evidence>
<dbReference type="EMBL" id="BMIX01000006">
    <property type="protein sequence ID" value="GGG40973.1"/>
    <property type="molecule type" value="Genomic_DNA"/>
</dbReference>
<feature type="domain" description="Sulfatase-modifying factor enzyme-like" evidence="1">
    <location>
        <begin position="54"/>
        <end position="100"/>
    </location>
</feature>
<accession>A0ABQ1WPY1</accession>
<gene>
    <name evidence="2" type="ORF">GCM10011532_25890</name>
</gene>
<sequence>MKQNFKILLAFLIILASCKNKKQESTESTASEKETVKKEYELIKEKPDSMLSPEGMVWVSGINFTMGAQNGDPMALPRERPAHLVAVNGFFIDQTEVTNAFS</sequence>
<name>A0ABQ1WPY1_9FLAO</name>
<dbReference type="Pfam" id="PF03781">
    <property type="entry name" value="FGE-sulfatase"/>
    <property type="match status" value="1"/>
</dbReference>
<dbReference type="Gene3D" id="3.90.1580.10">
    <property type="entry name" value="paralog of FGE (formylglycine-generating enzyme)"/>
    <property type="match status" value="1"/>
</dbReference>
<proteinExistence type="predicted"/>
<evidence type="ECO:0000259" key="1">
    <source>
        <dbReference type="Pfam" id="PF03781"/>
    </source>
</evidence>
<keyword evidence="3" id="KW-1185">Reference proteome</keyword>
<organism evidence="2 3">
    <name type="scientific">Christiangramia forsetii</name>
    <dbReference type="NCBI Taxonomy" id="411153"/>
    <lineage>
        <taxon>Bacteria</taxon>
        <taxon>Pseudomonadati</taxon>
        <taxon>Bacteroidota</taxon>
        <taxon>Flavobacteriia</taxon>
        <taxon>Flavobacteriales</taxon>
        <taxon>Flavobacteriaceae</taxon>
        <taxon>Christiangramia</taxon>
    </lineage>
</organism>
<dbReference type="InterPro" id="IPR016187">
    <property type="entry name" value="CTDL_fold"/>
</dbReference>
<dbReference type="PROSITE" id="PS51257">
    <property type="entry name" value="PROKAR_LIPOPROTEIN"/>
    <property type="match status" value="1"/>
</dbReference>
<dbReference type="InterPro" id="IPR042095">
    <property type="entry name" value="SUMF_sf"/>
</dbReference>